<dbReference type="PANTHER" id="PTHR28570">
    <property type="entry name" value="ASPARTYL AMINOPEPTIDASE"/>
    <property type="match status" value="1"/>
</dbReference>
<comment type="cofactor">
    <cofactor evidence="1 10">
        <name>Zn(2+)</name>
        <dbReference type="ChEBI" id="CHEBI:29105"/>
    </cofactor>
</comment>
<dbReference type="AlphaFoldDB" id="G7H754"/>
<dbReference type="RefSeq" id="WP_007323754.1">
    <property type="nucleotide sequence ID" value="NZ_BAEE01000082.1"/>
</dbReference>
<evidence type="ECO:0000256" key="4">
    <source>
        <dbReference type="ARBA" id="ARBA00022670"/>
    </source>
</evidence>
<dbReference type="InterPro" id="IPR001948">
    <property type="entry name" value="Peptidase_M18"/>
</dbReference>
<dbReference type="SUPFAM" id="SSF101821">
    <property type="entry name" value="Aminopeptidase/glucanase lid domain"/>
    <property type="match status" value="1"/>
</dbReference>
<evidence type="ECO:0000256" key="7">
    <source>
        <dbReference type="ARBA" id="ARBA00022833"/>
    </source>
</evidence>
<dbReference type="Gene3D" id="3.40.630.10">
    <property type="entry name" value="Zn peptidases"/>
    <property type="match status" value="1"/>
</dbReference>
<dbReference type="NCBIfam" id="NF002759">
    <property type="entry name" value="PRK02813.1"/>
    <property type="match status" value="1"/>
</dbReference>
<dbReference type="GO" id="GO:0006508">
    <property type="term" value="P:proteolysis"/>
    <property type="evidence" value="ECO:0007669"/>
    <property type="project" value="UniProtKB-KW"/>
</dbReference>
<evidence type="ECO:0000256" key="2">
    <source>
        <dbReference type="ARBA" id="ARBA00008290"/>
    </source>
</evidence>
<gene>
    <name evidence="11" type="ORF">GOARA_082_00680</name>
</gene>
<comment type="caution">
    <text evidence="11">The sequence shown here is derived from an EMBL/GenBank/DDBJ whole genome shotgun (WGS) entry which is preliminary data.</text>
</comment>
<dbReference type="PRINTS" id="PR00932">
    <property type="entry name" value="AMINO1PTASE"/>
</dbReference>
<dbReference type="GO" id="GO:0008237">
    <property type="term" value="F:metallopeptidase activity"/>
    <property type="evidence" value="ECO:0007669"/>
    <property type="project" value="UniProtKB-KW"/>
</dbReference>
<evidence type="ECO:0000256" key="5">
    <source>
        <dbReference type="ARBA" id="ARBA00022723"/>
    </source>
</evidence>
<keyword evidence="6 9" id="KW-0378">Hydrolase</keyword>
<dbReference type="EMBL" id="BAEE01000082">
    <property type="protein sequence ID" value="GAB11679.1"/>
    <property type="molecule type" value="Genomic_DNA"/>
</dbReference>
<dbReference type="Gene3D" id="2.30.250.10">
    <property type="entry name" value="Aminopeptidase i, Domain 2"/>
    <property type="match status" value="1"/>
</dbReference>
<organism evidence="11 12">
    <name type="scientific">Gordonia araii NBRC 100433</name>
    <dbReference type="NCBI Taxonomy" id="1073574"/>
    <lineage>
        <taxon>Bacteria</taxon>
        <taxon>Bacillati</taxon>
        <taxon>Actinomycetota</taxon>
        <taxon>Actinomycetes</taxon>
        <taxon>Mycobacteriales</taxon>
        <taxon>Gordoniaceae</taxon>
        <taxon>Gordonia</taxon>
    </lineage>
</organism>
<keyword evidence="8 9" id="KW-0482">Metalloprotease</keyword>
<reference evidence="11 12" key="1">
    <citation type="submission" date="2011-11" db="EMBL/GenBank/DDBJ databases">
        <title>Whole genome shotgun sequence of Gordonia araii NBRC 100433.</title>
        <authorList>
            <person name="Yoshida Y."/>
            <person name="Hosoyama A."/>
            <person name="Tsuchikane K."/>
            <person name="Katsumata H."/>
            <person name="Yamazaki S."/>
            <person name="Fujita N."/>
        </authorList>
    </citation>
    <scope>NUCLEOTIDE SEQUENCE [LARGE SCALE GENOMIC DNA]</scope>
    <source>
        <strain evidence="11 12">NBRC 100433</strain>
    </source>
</reference>
<keyword evidence="4 9" id="KW-0645">Protease</keyword>
<keyword evidence="12" id="KW-1185">Reference proteome</keyword>
<protein>
    <recommendedName>
        <fullName evidence="10">M18 family aminopeptidase</fullName>
        <ecNumber evidence="10">3.4.11.-</ecNumber>
    </recommendedName>
</protein>
<evidence type="ECO:0000256" key="3">
    <source>
        <dbReference type="ARBA" id="ARBA00022438"/>
    </source>
</evidence>
<evidence type="ECO:0000313" key="12">
    <source>
        <dbReference type="Proteomes" id="UP000035088"/>
    </source>
</evidence>
<evidence type="ECO:0000256" key="8">
    <source>
        <dbReference type="ARBA" id="ARBA00023049"/>
    </source>
</evidence>
<sequence length="426" mass="45079">MAVPTVPTSADATGLGEFIDASPSPFHVCETVAAELRAAGFAELAETDGWRDTAGGFFVIRGGSIIAWRSGRGPSFRIVGGHTDSPNLRVKQHIDRTAAGLSTVALEPYGGAWLNSWLDRDLGLSGRVSVLADGAATERLVKVDEPLLRVPQLAIHLSEDRKGVSPDPQRHVDAIWSTSADGPGLRDWLADHLGVGVDDLLGWELMVHDVTPSRIVGTEQDLFSAPRLDNQATCYAGLRALLDVGDTTSPATTQILALFDHEEVGSASQRGAASDFLVSVCERIVLARGGDREDFLRAMADSVCVSGDMAHATHPNYADRHEPGHPIALGGGPVLKVNQNLRYASDAQGAGVFEQACRAAGVPLQRYVHRADLPCGSTIGPITATRTGLVTVDVGAPQLAMHSARELMAVADVPMYSAALRAFYAG</sequence>
<keyword evidence="3 9" id="KW-0031">Aminopeptidase</keyword>
<dbReference type="SUPFAM" id="SSF53187">
    <property type="entry name" value="Zn-dependent exopeptidases"/>
    <property type="match status" value="1"/>
</dbReference>
<dbReference type="CDD" id="cd05658">
    <property type="entry name" value="M18_DAP"/>
    <property type="match status" value="1"/>
</dbReference>
<evidence type="ECO:0000256" key="9">
    <source>
        <dbReference type="RuleBase" id="RU004386"/>
    </source>
</evidence>
<dbReference type="Proteomes" id="UP000035088">
    <property type="component" value="Unassembled WGS sequence"/>
</dbReference>
<evidence type="ECO:0000256" key="10">
    <source>
        <dbReference type="RuleBase" id="RU004387"/>
    </source>
</evidence>
<dbReference type="STRING" id="1073574.GOARA_082_00680"/>
<keyword evidence="5 9" id="KW-0479">Metal-binding</keyword>
<dbReference type="GO" id="GO:0004177">
    <property type="term" value="F:aminopeptidase activity"/>
    <property type="evidence" value="ECO:0007669"/>
    <property type="project" value="UniProtKB-KW"/>
</dbReference>
<dbReference type="Pfam" id="PF02127">
    <property type="entry name" value="Peptidase_M18"/>
    <property type="match status" value="1"/>
</dbReference>
<comment type="similarity">
    <text evidence="2 9">Belongs to the peptidase M18 family.</text>
</comment>
<name>G7H754_9ACTN</name>
<proteinExistence type="inferred from homology"/>
<dbReference type="OrthoDB" id="5288740at2"/>
<dbReference type="PANTHER" id="PTHR28570:SF3">
    <property type="entry name" value="ASPARTYL AMINOPEPTIDASE"/>
    <property type="match status" value="1"/>
</dbReference>
<dbReference type="InterPro" id="IPR023358">
    <property type="entry name" value="Peptidase_M18_dom2"/>
</dbReference>
<dbReference type="GO" id="GO:0008270">
    <property type="term" value="F:zinc ion binding"/>
    <property type="evidence" value="ECO:0007669"/>
    <property type="project" value="InterPro"/>
</dbReference>
<keyword evidence="7 9" id="KW-0862">Zinc</keyword>
<evidence type="ECO:0000256" key="1">
    <source>
        <dbReference type="ARBA" id="ARBA00001947"/>
    </source>
</evidence>
<dbReference type="GO" id="GO:0005737">
    <property type="term" value="C:cytoplasm"/>
    <property type="evidence" value="ECO:0007669"/>
    <property type="project" value="UniProtKB-ARBA"/>
</dbReference>
<accession>G7H754</accession>
<evidence type="ECO:0000313" key="11">
    <source>
        <dbReference type="EMBL" id="GAB11679.1"/>
    </source>
</evidence>
<evidence type="ECO:0000256" key="6">
    <source>
        <dbReference type="ARBA" id="ARBA00022801"/>
    </source>
</evidence>
<dbReference type="EC" id="3.4.11.-" evidence="10"/>